<evidence type="ECO:0000313" key="2">
    <source>
        <dbReference type="Proteomes" id="UP000004736"/>
    </source>
</evidence>
<protein>
    <submittedName>
        <fullName evidence="1">Uncharacterized protein</fullName>
    </submittedName>
</protein>
<dbReference type="Proteomes" id="UP000004736">
    <property type="component" value="Unassembled WGS sequence"/>
</dbReference>
<reference evidence="1" key="1">
    <citation type="submission" date="2009-09" db="EMBL/GenBank/DDBJ databases">
        <authorList>
            <person name="Weinstock G."/>
            <person name="Sodergren E."/>
            <person name="Clifton S."/>
            <person name="Fulton L."/>
            <person name="Fulton B."/>
            <person name="Courtney L."/>
            <person name="Fronick C."/>
            <person name="Harrison M."/>
            <person name="Strong C."/>
            <person name="Farmer C."/>
            <person name="Delahaunty K."/>
            <person name="Markovic C."/>
            <person name="Hall O."/>
            <person name="Minx P."/>
            <person name="Tomlinson C."/>
            <person name="Mitreva M."/>
            <person name="Nelson J."/>
            <person name="Hou S."/>
            <person name="Wollam A."/>
            <person name="Pepin K.H."/>
            <person name="Johnson M."/>
            <person name="Bhonagiri V."/>
            <person name="Nash W.E."/>
            <person name="Warren W."/>
            <person name="Chinwalla A."/>
            <person name="Mardis E.R."/>
            <person name="Wilson R.K."/>
        </authorList>
    </citation>
    <scope>NUCLEOTIDE SEQUENCE [LARGE SCALE GENOMIC DNA]</scope>
    <source>
        <strain evidence="1">DSM 15470</strain>
    </source>
</reference>
<dbReference type="EMBL" id="ACIM02000001">
    <property type="protein sequence ID" value="EEW97962.1"/>
    <property type="molecule type" value="Genomic_DNA"/>
</dbReference>
<keyword evidence="2" id="KW-1185">Reference proteome</keyword>
<dbReference type="STRING" id="592028.GCWU000321_01958"/>
<gene>
    <name evidence="1" type="ORF">GCWU000321_01958</name>
</gene>
<evidence type="ECO:0000313" key="1">
    <source>
        <dbReference type="EMBL" id="EEW97962.1"/>
    </source>
</evidence>
<name>C9LQX6_9FIRM</name>
<dbReference type="AlphaFoldDB" id="C9LQX6"/>
<proteinExistence type="predicted"/>
<accession>C9LQX6</accession>
<dbReference type="HOGENOM" id="CLU_3134982_0_0_9"/>
<organism evidence="1 2">
    <name type="scientific">Dialister invisus DSM 15470</name>
    <dbReference type="NCBI Taxonomy" id="592028"/>
    <lineage>
        <taxon>Bacteria</taxon>
        <taxon>Bacillati</taxon>
        <taxon>Bacillota</taxon>
        <taxon>Negativicutes</taxon>
        <taxon>Veillonellales</taxon>
        <taxon>Veillonellaceae</taxon>
        <taxon>Dialister</taxon>
    </lineage>
</organism>
<sequence>MERKGKAACILLFIISFPCREEMLPAIRHAKVSAIPGGCFFVGQSYLFL</sequence>
<comment type="caution">
    <text evidence="1">The sequence shown here is derived from an EMBL/GenBank/DDBJ whole genome shotgun (WGS) entry which is preliminary data.</text>
</comment>